<organism evidence="5 6">
    <name type="scientific">Ignelater luminosus</name>
    <name type="common">Cucubano</name>
    <name type="synonym">Pyrophorus luminosus</name>
    <dbReference type="NCBI Taxonomy" id="2038154"/>
    <lineage>
        <taxon>Eukaryota</taxon>
        <taxon>Metazoa</taxon>
        <taxon>Ecdysozoa</taxon>
        <taxon>Arthropoda</taxon>
        <taxon>Hexapoda</taxon>
        <taxon>Insecta</taxon>
        <taxon>Pterygota</taxon>
        <taxon>Neoptera</taxon>
        <taxon>Endopterygota</taxon>
        <taxon>Coleoptera</taxon>
        <taxon>Polyphaga</taxon>
        <taxon>Elateriformia</taxon>
        <taxon>Elateroidea</taxon>
        <taxon>Elateridae</taxon>
        <taxon>Agrypninae</taxon>
        <taxon>Pyrophorini</taxon>
        <taxon>Ignelater</taxon>
    </lineage>
</organism>
<protein>
    <recommendedName>
        <fullName evidence="4">Serpin domain-containing protein</fullName>
    </recommendedName>
</protein>
<dbReference type="InterPro" id="IPR036186">
    <property type="entry name" value="Serpin_sf"/>
</dbReference>
<name>A0A8K0CWR8_IGNLU</name>
<gene>
    <name evidence="5" type="ORF">ILUMI_11060</name>
</gene>
<evidence type="ECO:0000256" key="1">
    <source>
        <dbReference type="ARBA" id="ARBA00009500"/>
    </source>
</evidence>
<keyword evidence="2" id="KW-0646">Protease inhibitor</keyword>
<dbReference type="PANTHER" id="PTHR11461:SF211">
    <property type="entry name" value="GH10112P-RELATED"/>
    <property type="match status" value="1"/>
</dbReference>
<comment type="caution">
    <text evidence="5">The sequence shown here is derived from an EMBL/GenBank/DDBJ whole genome shotgun (WGS) entry which is preliminary data.</text>
</comment>
<dbReference type="PROSITE" id="PS00284">
    <property type="entry name" value="SERPIN"/>
    <property type="match status" value="1"/>
</dbReference>
<accession>A0A8K0CWR8</accession>
<dbReference type="Gene3D" id="3.30.497.10">
    <property type="entry name" value="Antithrombin, subunit I, domain 2"/>
    <property type="match status" value="1"/>
</dbReference>
<comment type="similarity">
    <text evidence="1">Belongs to the serpin family.</text>
</comment>
<dbReference type="GO" id="GO:0004867">
    <property type="term" value="F:serine-type endopeptidase inhibitor activity"/>
    <property type="evidence" value="ECO:0007669"/>
    <property type="project" value="UniProtKB-KW"/>
</dbReference>
<keyword evidence="3" id="KW-0722">Serine protease inhibitor</keyword>
<evidence type="ECO:0000256" key="3">
    <source>
        <dbReference type="ARBA" id="ARBA00022900"/>
    </source>
</evidence>
<dbReference type="Proteomes" id="UP000801492">
    <property type="component" value="Unassembled WGS sequence"/>
</dbReference>
<dbReference type="AlphaFoldDB" id="A0A8K0CWR8"/>
<dbReference type="InterPro" id="IPR042178">
    <property type="entry name" value="Serpin_sf_1"/>
</dbReference>
<reference evidence="5" key="1">
    <citation type="submission" date="2019-08" db="EMBL/GenBank/DDBJ databases">
        <title>The genome of the North American firefly Photinus pyralis.</title>
        <authorList>
            <consortium name="Photinus pyralis genome working group"/>
            <person name="Fallon T.R."/>
            <person name="Sander Lower S.E."/>
            <person name="Weng J.-K."/>
        </authorList>
    </citation>
    <scope>NUCLEOTIDE SEQUENCE</scope>
    <source>
        <strain evidence="5">TRF0915ILg1</strain>
        <tissue evidence="5">Whole body</tissue>
    </source>
</reference>
<dbReference type="Pfam" id="PF00079">
    <property type="entry name" value="Serpin"/>
    <property type="match status" value="1"/>
</dbReference>
<evidence type="ECO:0000313" key="5">
    <source>
        <dbReference type="EMBL" id="KAF2895115.1"/>
    </source>
</evidence>
<feature type="domain" description="Serpin" evidence="4">
    <location>
        <begin position="1"/>
        <end position="93"/>
    </location>
</feature>
<evidence type="ECO:0000313" key="6">
    <source>
        <dbReference type="Proteomes" id="UP000801492"/>
    </source>
</evidence>
<sequence length="93" mass="10245">MGVKSAFKNKADFKGILADNLNLTISEVVHKAFIEVEEEGTTAAVATDVSLVPVVRPHPPIPPALFHADHPFLFYLRLNKLGINFFVGRYVSP</sequence>
<dbReference type="PANTHER" id="PTHR11461">
    <property type="entry name" value="SERINE PROTEASE INHIBITOR, SERPIN"/>
    <property type="match status" value="1"/>
</dbReference>
<dbReference type="InterPro" id="IPR000215">
    <property type="entry name" value="Serpin_fam"/>
</dbReference>
<keyword evidence="6" id="KW-1185">Reference proteome</keyword>
<dbReference type="InterPro" id="IPR023795">
    <property type="entry name" value="Serpin_CS"/>
</dbReference>
<proteinExistence type="inferred from homology"/>
<dbReference type="InterPro" id="IPR023796">
    <property type="entry name" value="Serpin_dom"/>
</dbReference>
<dbReference type="OrthoDB" id="7698358at2759"/>
<dbReference type="SUPFAM" id="SSF56574">
    <property type="entry name" value="Serpins"/>
    <property type="match status" value="1"/>
</dbReference>
<evidence type="ECO:0000259" key="4">
    <source>
        <dbReference type="Pfam" id="PF00079"/>
    </source>
</evidence>
<dbReference type="EMBL" id="VTPC01006235">
    <property type="protein sequence ID" value="KAF2895115.1"/>
    <property type="molecule type" value="Genomic_DNA"/>
</dbReference>
<dbReference type="GO" id="GO:0005615">
    <property type="term" value="C:extracellular space"/>
    <property type="evidence" value="ECO:0007669"/>
    <property type="project" value="InterPro"/>
</dbReference>
<evidence type="ECO:0000256" key="2">
    <source>
        <dbReference type="ARBA" id="ARBA00022690"/>
    </source>
</evidence>